<dbReference type="PANTHER" id="PTHR27005:SF283">
    <property type="entry name" value="OS02G0633066 PROTEIN"/>
    <property type="match status" value="1"/>
</dbReference>
<keyword evidence="1" id="KW-0547">Nucleotide-binding</keyword>
<organism evidence="4 5">
    <name type="scientific">Triticum urartu</name>
    <name type="common">Red wild einkorn</name>
    <name type="synonym">Crithodium urartu</name>
    <dbReference type="NCBI Taxonomy" id="4572"/>
    <lineage>
        <taxon>Eukaryota</taxon>
        <taxon>Viridiplantae</taxon>
        <taxon>Streptophyta</taxon>
        <taxon>Embryophyta</taxon>
        <taxon>Tracheophyta</taxon>
        <taxon>Spermatophyta</taxon>
        <taxon>Magnoliopsida</taxon>
        <taxon>Liliopsida</taxon>
        <taxon>Poales</taxon>
        <taxon>Poaceae</taxon>
        <taxon>BOP clade</taxon>
        <taxon>Pooideae</taxon>
        <taxon>Triticodae</taxon>
        <taxon>Triticeae</taxon>
        <taxon>Triticinae</taxon>
        <taxon>Triticum</taxon>
    </lineage>
</organism>
<evidence type="ECO:0000256" key="2">
    <source>
        <dbReference type="ARBA" id="ARBA00022840"/>
    </source>
</evidence>
<proteinExistence type="predicted"/>
<dbReference type="InterPro" id="IPR011009">
    <property type="entry name" value="Kinase-like_dom_sf"/>
</dbReference>
<dbReference type="Gene3D" id="1.10.510.10">
    <property type="entry name" value="Transferase(Phosphotransferase) domain 1"/>
    <property type="match status" value="1"/>
</dbReference>
<reference evidence="4" key="2">
    <citation type="submission" date="2018-03" db="EMBL/GenBank/DDBJ databases">
        <title>The Triticum urartu genome reveals the dynamic nature of wheat genome evolution.</title>
        <authorList>
            <person name="Ling H."/>
            <person name="Ma B."/>
            <person name="Shi X."/>
            <person name="Liu H."/>
            <person name="Dong L."/>
            <person name="Sun H."/>
            <person name="Cao Y."/>
            <person name="Gao Q."/>
            <person name="Zheng S."/>
            <person name="Li Y."/>
            <person name="Yu Y."/>
            <person name="Du H."/>
            <person name="Qi M."/>
            <person name="Li Y."/>
            <person name="Yu H."/>
            <person name="Cui Y."/>
            <person name="Wang N."/>
            <person name="Chen C."/>
            <person name="Wu H."/>
            <person name="Zhao Y."/>
            <person name="Zhang J."/>
            <person name="Li Y."/>
            <person name="Zhou W."/>
            <person name="Zhang B."/>
            <person name="Hu W."/>
            <person name="Eijk M."/>
            <person name="Tang J."/>
            <person name="Witsenboer H."/>
            <person name="Zhao S."/>
            <person name="Li Z."/>
            <person name="Zhang A."/>
            <person name="Wang D."/>
            <person name="Liang C."/>
        </authorList>
    </citation>
    <scope>NUCLEOTIDE SEQUENCE [LARGE SCALE GENOMIC DNA]</scope>
    <source>
        <strain evidence="4">cv. G1812</strain>
    </source>
</reference>
<dbReference type="PANTHER" id="PTHR27005">
    <property type="entry name" value="WALL-ASSOCIATED RECEPTOR KINASE-LIKE 21"/>
    <property type="match status" value="1"/>
</dbReference>
<dbReference type="PROSITE" id="PS50011">
    <property type="entry name" value="PROTEIN_KINASE_DOM"/>
    <property type="match status" value="1"/>
</dbReference>
<feature type="domain" description="Protein kinase" evidence="3">
    <location>
        <begin position="1"/>
        <end position="116"/>
    </location>
</feature>
<dbReference type="AlphaFoldDB" id="A0A8R7QMK6"/>
<dbReference type="GO" id="GO:0007166">
    <property type="term" value="P:cell surface receptor signaling pathway"/>
    <property type="evidence" value="ECO:0007669"/>
    <property type="project" value="InterPro"/>
</dbReference>
<name>A0A8R7QMK6_TRIUA</name>
<dbReference type="GO" id="GO:0005524">
    <property type="term" value="F:ATP binding"/>
    <property type="evidence" value="ECO:0007669"/>
    <property type="project" value="UniProtKB-KW"/>
</dbReference>
<keyword evidence="5" id="KW-1185">Reference proteome</keyword>
<sequence>MTIVQGTFGYLDPEYYHTGQLTEKSDVYSFGLILVELLTRKKPIFINGLGAKQNLYHYFVEGLQEGAIMEIMDPQVVKEANPEEIDDICSLAEACLRLKGRDRPTMKEVDMRLQFLRTKRLRKCKILPAIDGEIDCFLCPKVSNSDAQMKVVNSGNSTSEGISRCYSQEQELSSSVTLPR</sequence>
<dbReference type="GO" id="GO:0005886">
    <property type="term" value="C:plasma membrane"/>
    <property type="evidence" value="ECO:0007669"/>
    <property type="project" value="TreeGrafter"/>
</dbReference>
<reference evidence="5" key="1">
    <citation type="journal article" date="2013" name="Nature">
        <title>Draft genome of the wheat A-genome progenitor Triticum urartu.</title>
        <authorList>
            <person name="Ling H.Q."/>
            <person name="Zhao S."/>
            <person name="Liu D."/>
            <person name="Wang J."/>
            <person name="Sun H."/>
            <person name="Zhang C."/>
            <person name="Fan H."/>
            <person name="Li D."/>
            <person name="Dong L."/>
            <person name="Tao Y."/>
            <person name="Gao C."/>
            <person name="Wu H."/>
            <person name="Li Y."/>
            <person name="Cui Y."/>
            <person name="Guo X."/>
            <person name="Zheng S."/>
            <person name="Wang B."/>
            <person name="Yu K."/>
            <person name="Liang Q."/>
            <person name="Yang W."/>
            <person name="Lou X."/>
            <person name="Chen J."/>
            <person name="Feng M."/>
            <person name="Jian J."/>
            <person name="Zhang X."/>
            <person name="Luo G."/>
            <person name="Jiang Y."/>
            <person name="Liu J."/>
            <person name="Wang Z."/>
            <person name="Sha Y."/>
            <person name="Zhang B."/>
            <person name="Wu H."/>
            <person name="Tang D."/>
            <person name="Shen Q."/>
            <person name="Xue P."/>
            <person name="Zou S."/>
            <person name="Wang X."/>
            <person name="Liu X."/>
            <person name="Wang F."/>
            <person name="Yang Y."/>
            <person name="An X."/>
            <person name="Dong Z."/>
            <person name="Zhang K."/>
            <person name="Zhang X."/>
            <person name="Luo M.C."/>
            <person name="Dvorak J."/>
            <person name="Tong Y."/>
            <person name="Wang J."/>
            <person name="Yang H."/>
            <person name="Li Z."/>
            <person name="Wang D."/>
            <person name="Zhang A."/>
            <person name="Wang J."/>
        </authorList>
    </citation>
    <scope>NUCLEOTIDE SEQUENCE</scope>
    <source>
        <strain evidence="5">cv. G1812</strain>
    </source>
</reference>
<dbReference type="GO" id="GO:0004674">
    <property type="term" value="F:protein serine/threonine kinase activity"/>
    <property type="evidence" value="ECO:0007669"/>
    <property type="project" value="TreeGrafter"/>
</dbReference>
<dbReference type="SUPFAM" id="SSF56112">
    <property type="entry name" value="Protein kinase-like (PK-like)"/>
    <property type="match status" value="1"/>
</dbReference>
<dbReference type="Pfam" id="PF00069">
    <property type="entry name" value="Pkinase"/>
    <property type="match status" value="1"/>
</dbReference>
<evidence type="ECO:0000259" key="3">
    <source>
        <dbReference type="PROSITE" id="PS50011"/>
    </source>
</evidence>
<evidence type="ECO:0000313" key="5">
    <source>
        <dbReference type="Proteomes" id="UP000015106"/>
    </source>
</evidence>
<dbReference type="InterPro" id="IPR045274">
    <property type="entry name" value="WAK-like"/>
</dbReference>
<keyword evidence="2" id="KW-0067">ATP-binding</keyword>
<evidence type="ECO:0000256" key="1">
    <source>
        <dbReference type="ARBA" id="ARBA00022741"/>
    </source>
</evidence>
<reference evidence="4" key="3">
    <citation type="submission" date="2022-06" db="UniProtKB">
        <authorList>
            <consortium name="EnsemblPlants"/>
        </authorList>
    </citation>
    <scope>IDENTIFICATION</scope>
</reference>
<evidence type="ECO:0000313" key="4">
    <source>
        <dbReference type="EnsemblPlants" id="TuG1812G0600000008.01.T01.cds277029"/>
    </source>
</evidence>
<protein>
    <recommendedName>
        <fullName evidence="3">Protein kinase domain-containing protein</fullName>
    </recommendedName>
</protein>
<dbReference type="EnsemblPlants" id="TuG1812G0600000008.01.T01">
    <property type="protein sequence ID" value="TuG1812G0600000008.01.T01.cds277029"/>
    <property type="gene ID" value="TuG1812G0600000008.01"/>
</dbReference>
<dbReference type="InterPro" id="IPR000719">
    <property type="entry name" value="Prot_kinase_dom"/>
</dbReference>
<dbReference type="Proteomes" id="UP000015106">
    <property type="component" value="Chromosome 6"/>
</dbReference>
<accession>A0A8R7QMK6</accession>
<dbReference type="Gramene" id="TuG1812G0600000008.01.T01">
    <property type="protein sequence ID" value="TuG1812G0600000008.01.T01.cds277029"/>
    <property type="gene ID" value="TuG1812G0600000008.01"/>
</dbReference>